<dbReference type="PRINTS" id="PR00081">
    <property type="entry name" value="GDHRDH"/>
</dbReference>
<evidence type="ECO:0000256" key="3">
    <source>
        <dbReference type="ARBA" id="ARBA00023027"/>
    </source>
</evidence>
<dbReference type="SMART" id="SM00822">
    <property type="entry name" value="PKS_KR"/>
    <property type="match status" value="1"/>
</dbReference>
<dbReference type="RefSeq" id="WP_126582897.1">
    <property type="nucleotide sequence ID" value="NZ_BIFR01000002.1"/>
</dbReference>
<dbReference type="InterPro" id="IPR057326">
    <property type="entry name" value="KR_dom"/>
</dbReference>
<comment type="caution">
    <text evidence="5">The sequence shown here is derived from an EMBL/GenBank/DDBJ whole genome shotgun (WGS) entry which is preliminary data.</text>
</comment>
<dbReference type="InterPro" id="IPR002347">
    <property type="entry name" value="SDR_fam"/>
</dbReference>
<evidence type="ECO:0000313" key="5">
    <source>
        <dbReference type="EMBL" id="GCE15432.1"/>
    </source>
</evidence>
<dbReference type="CDD" id="cd05233">
    <property type="entry name" value="SDR_c"/>
    <property type="match status" value="1"/>
</dbReference>
<proteinExistence type="inferred from homology"/>
<dbReference type="GO" id="GO:0016491">
    <property type="term" value="F:oxidoreductase activity"/>
    <property type="evidence" value="ECO:0007669"/>
    <property type="project" value="UniProtKB-KW"/>
</dbReference>
<dbReference type="Pfam" id="PF00106">
    <property type="entry name" value="adh_short"/>
    <property type="match status" value="1"/>
</dbReference>
<dbReference type="PANTHER" id="PTHR24321">
    <property type="entry name" value="DEHYDROGENASES, SHORT CHAIN"/>
    <property type="match status" value="1"/>
</dbReference>
<reference evidence="6" key="1">
    <citation type="submission" date="2018-12" db="EMBL/GenBank/DDBJ databases">
        <title>Tengunoibacter tsumagoiensis gen. nov., sp. nov., Dictyobacter kobayashii sp. nov., D. alpinus sp. nov., and D. joshuensis sp. nov. and description of Dictyobacteraceae fam. nov. within the order Ktedonobacterales isolated from Tengu-no-mugimeshi.</title>
        <authorList>
            <person name="Wang C.M."/>
            <person name="Zheng Y."/>
            <person name="Sakai Y."/>
            <person name="Toyoda A."/>
            <person name="Minakuchi Y."/>
            <person name="Abe K."/>
            <person name="Yokota A."/>
            <person name="Yabe S."/>
        </authorList>
    </citation>
    <scope>NUCLEOTIDE SEQUENCE [LARGE SCALE GENOMIC DNA]</scope>
    <source>
        <strain evidence="6">Uno3</strain>
    </source>
</reference>
<evidence type="ECO:0000313" key="6">
    <source>
        <dbReference type="Proteomes" id="UP000287352"/>
    </source>
</evidence>
<dbReference type="OrthoDB" id="7211155at2"/>
<evidence type="ECO:0000256" key="1">
    <source>
        <dbReference type="ARBA" id="ARBA00006484"/>
    </source>
</evidence>
<name>A0A402A8E8_9CHLR</name>
<dbReference type="Gene3D" id="3.40.50.720">
    <property type="entry name" value="NAD(P)-binding Rossmann-like Domain"/>
    <property type="match status" value="1"/>
</dbReference>
<accession>A0A402A8E8</accession>
<evidence type="ECO:0000259" key="4">
    <source>
        <dbReference type="SMART" id="SM00822"/>
    </source>
</evidence>
<dbReference type="AlphaFoldDB" id="A0A402A8E8"/>
<gene>
    <name evidence="5" type="ORF">KTT_52910</name>
</gene>
<evidence type="ECO:0000256" key="2">
    <source>
        <dbReference type="ARBA" id="ARBA00023002"/>
    </source>
</evidence>
<feature type="domain" description="Ketoreductase" evidence="4">
    <location>
        <begin position="13"/>
        <end position="191"/>
    </location>
</feature>
<dbReference type="InterPro" id="IPR036291">
    <property type="entry name" value="NAD(P)-bd_dom_sf"/>
</dbReference>
<keyword evidence="2" id="KW-0560">Oxidoreductase</keyword>
<comment type="similarity">
    <text evidence="1">Belongs to the short-chain dehydrogenases/reductases (SDR) family.</text>
</comment>
<dbReference type="Proteomes" id="UP000287352">
    <property type="component" value="Unassembled WGS sequence"/>
</dbReference>
<keyword evidence="3" id="KW-0520">NAD</keyword>
<dbReference type="PANTHER" id="PTHR24321:SF8">
    <property type="entry name" value="ESTRADIOL 17-BETA-DEHYDROGENASE 8-RELATED"/>
    <property type="match status" value="1"/>
</dbReference>
<dbReference type="EMBL" id="BIFR01000002">
    <property type="protein sequence ID" value="GCE15432.1"/>
    <property type="molecule type" value="Genomic_DNA"/>
</dbReference>
<keyword evidence="6" id="KW-1185">Reference proteome</keyword>
<organism evidence="5 6">
    <name type="scientific">Tengunoibacter tsumagoiensis</name>
    <dbReference type="NCBI Taxonomy" id="2014871"/>
    <lineage>
        <taxon>Bacteria</taxon>
        <taxon>Bacillati</taxon>
        <taxon>Chloroflexota</taxon>
        <taxon>Ktedonobacteria</taxon>
        <taxon>Ktedonobacterales</taxon>
        <taxon>Dictyobacteraceae</taxon>
        <taxon>Tengunoibacter</taxon>
    </lineage>
</organism>
<protein>
    <submittedName>
        <fullName evidence="5">Short-chain dehydrogenase</fullName>
    </submittedName>
</protein>
<dbReference type="SUPFAM" id="SSF51735">
    <property type="entry name" value="NAD(P)-binding Rossmann-fold domains"/>
    <property type="match status" value="1"/>
</dbReference>
<sequence length="255" mass="26599">MDETVNTQSLYGKNVVVVGGSKGVGRAIVAATHAQGAQVLAVARQEEPLKKLADAFPGVRVLALDASSEHAPATAFATLLPDILIVCAGAIPHAAPLVEQSFEQFSRNWNSDVKMSLLFSQAALTAPLPTGATIILISSGAAIGGSPLSSGYSGSKRTQMFIARYAQQEAERLDLDMRFLALAPGGLMPETDLGKAAVEAYASSAGLSVTDFIKMRGSSQTPEEVANAVVEFARQPDSREGTVFLVSVKGIEALP</sequence>